<keyword evidence="4" id="KW-1185">Reference proteome</keyword>
<dbReference type="CDD" id="cd07983">
    <property type="entry name" value="LPLAT_DUF374-like"/>
    <property type="match status" value="1"/>
</dbReference>
<keyword evidence="1" id="KW-1133">Transmembrane helix</keyword>
<feature type="transmembrane region" description="Helical" evidence="1">
    <location>
        <begin position="46"/>
        <end position="63"/>
    </location>
</feature>
<name>A0ABM8FML5_9BACT</name>
<keyword evidence="1" id="KW-0472">Membrane</keyword>
<dbReference type="Pfam" id="PF04028">
    <property type="entry name" value="DUF374"/>
    <property type="match status" value="1"/>
</dbReference>
<evidence type="ECO:0000256" key="1">
    <source>
        <dbReference type="SAM" id="Phobius"/>
    </source>
</evidence>
<sequence>MRKRFARALALWTLPPLIWTLMWFLYLTARKRWHFKGEFPDSPVVIAFWHGELLMAPFIYAKLGTSRKLNIMISDHFDGEIVARLTRLLGMKTIRGSSRKGAVKALISAIKAVKEEGEHVGITPDGPRGPRHSVSDGAVVIAQKAGIPIVIVNVRPQTYWQAGSWDRFTVPKPFSAIDFYISEPIDVTGMDKGAAKKMLRERMLEHAVE</sequence>
<reference evidence="3 4" key="1">
    <citation type="submission" date="2023-03" db="EMBL/GenBank/DDBJ databases">
        <title>Description of Hydrogenimonas sp. ISO32.</title>
        <authorList>
            <person name="Mino S."/>
            <person name="Fukazawa S."/>
            <person name="Sawabe T."/>
        </authorList>
    </citation>
    <scope>NUCLEOTIDE SEQUENCE [LARGE SCALE GENOMIC DNA]</scope>
    <source>
        <strain evidence="3 4">ISO32</strain>
    </source>
</reference>
<feature type="transmembrane region" description="Helical" evidence="1">
    <location>
        <begin position="9"/>
        <end position="26"/>
    </location>
</feature>
<dbReference type="Proteomes" id="UP001321445">
    <property type="component" value="Chromosome"/>
</dbReference>
<protein>
    <submittedName>
        <fullName evidence="3">Lipoprotein</fullName>
    </submittedName>
</protein>
<evidence type="ECO:0000313" key="4">
    <source>
        <dbReference type="Proteomes" id="UP001321445"/>
    </source>
</evidence>
<organism evidence="3 4">
    <name type="scientific">Hydrogenimonas cancrithermarum</name>
    <dbReference type="NCBI Taxonomy" id="2993563"/>
    <lineage>
        <taxon>Bacteria</taxon>
        <taxon>Pseudomonadati</taxon>
        <taxon>Campylobacterota</taxon>
        <taxon>Epsilonproteobacteria</taxon>
        <taxon>Campylobacterales</taxon>
        <taxon>Hydrogenimonadaceae</taxon>
        <taxon>Hydrogenimonas</taxon>
    </lineage>
</organism>
<proteinExistence type="predicted"/>
<evidence type="ECO:0000259" key="2">
    <source>
        <dbReference type="Pfam" id="PF04028"/>
    </source>
</evidence>
<feature type="domain" description="DUF374" evidence="2">
    <location>
        <begin position="66"/>
        <end position="131"/>
    </location>
</feature>
<gene>
    <name evidence="3" type="ORF">HCR_10200</name>
</gene>
<dbReference type="EMBL" id="AP027370">
    <property type="protein sequence ID" value="BDY12708.1"/>
    <property type="molecule type" value="Genomic_DNA"/>
</dbReference>
<dbReference type="InterPro" id="IPR007172">
    <property type="entry name" value="DUF374"/>
</dbReference>
<keyword evidence="1" id="KW-0812">Transmembrane</keyword>
<accession>A0ABM8FML5</accession>
<keyword evidence="3" id="KW-0449">Lipoprotein</keyword>
<dbReference type="SUPFAM" id="SSF69593">
    <property type="entry name" value="Glycerol-3-phosphate (1)-acyltransferase"/>
    <property type="match status" value="1"/>
</dbReference>
<evidence type="ECO:0000313" key="3">
    <source>
        <dbReference type="EMBL" id="BDY12708.1"/>
    </source>
</evidence>